<dbReference type="EMBL" id="ON169972">
    <property type="protein sequence ID" value="UPW35831.1"/>
    <property type="molecule type" value="Genomic_DNA"/>
</dbReference>
<dbReference type="GO" id="GO:0016874">
    <property type="term" value="F:ligase activity"/>
    <property type="evidence" value="ECO:0007669"/>
    <property type="project" value="UniProtKB-KW"/>
</dbReference>
<evidence type="ECO:0000313" key="3">
    <source>
        <dbReference type="Proteomes" id="UP000831536"/>
    </source>
</evidence>
<dbReference type="Proteomes" id="UP000831536">
    <property type="component" value="Segment"/>
</dbReference>
<dbReference type="Pfam" id="PF09511">
    <property type="entry name" value="RNA_lig_T4_1"/>
    <property type="match status" value="1"/>
</dbReference>
<keyword evidence="2" id="KW-0436">Ligase</keyword>
<gene>
    <name evidence="2" type="primary">rnlA</name>
    <name evidence="2" type="ORF">EM_029</name>
</gene>
<sequence>MKLEDYKHLVEAGLVKTRISPCGNMVIVKYARKVFYDHLWSTDPLLLEARGHVFDLNTGEVIVRPFKKVFNLGEEGAGRHLTDHHRVTLVEKVNGFMLSVTKHNGQLVFSTTGSLDSDYVAMGKEYIKNGKDSFIEGFTYNFEICHPNDPHIVEEKPGAYMIGVRDVVTGYQWLEHLLDDHAESMGFLRPEHMECSWRKAKKLIAESKKEGYMIRVTGGGEIIKAKSNHYLTKKFLMRLTDRRVKEMYDNTEVFLKTIDEEFEQIVLDIVSEIPQDVFINMNEAHRRAWMEDKINAQR</sequence>
<proteinExistence type="predicted"/>
<keyword evidence="3" id="KW-1185">Reference proteome</keyword>
<evidence type="ECO:0000259" key="1">
    <source>
        <dbReference type="Pfam" id="PF09511"/>
    </source>
</evidence>
<organism evidence="2 3">
    <name type="scientific">Pseudomonas phage EM</name>
    <dbReference type="NCBI Taxonomy" id="2936914"/>
    <lineage>
        <taxon>Viruses</taxon>
        <taxon>Duplodnaviria</taxon>
        <taxon>Heunggongvirae</taxon>
        <taxon>Uroviricota</taxon>
        <taxon>Caudoviricetes</taxon>
        <taxon>Vandenendeviridae</taxon>
        <taxon>Skurskavirinae</taxon>
        <taxon>Baldwinvirus</taxon>
        <taxon>Baldwinvirus EM</taxon>
    </lineage>
</organism>
<evidence type="ECO:0000313" key="2">
    <source>
        <dbReference type="EMBL" id="UPW35831.1"/>
    </source>
</evidence>
<dbReference type="GeneID" id="80098239"/>
<dbReference type="RefSeq" id="YP_010761618.1">
    <property type="nucleotide sequence ID" value="NC_073601.1"/>
</dbReference>
<dbReference type="KEGG" id="vg:80098239"/>
<feature type="domain" description="T4 RNA ligase 1-like N-terminal" evidence="1">
    <location>
        <begin position="48"/>
        <end position="226"/>
    </location>
</feature>
<dbReference type="InterPro" id="IPR019039">
    <property type="entry name" value="T4-Rnl1-like_N"/>
</dbReference>
<accession>A0AAE9HK63</accession>
<name>A0AAE9HK63_9CAUD</name>
<reference evidence="2" key="1">
    <citation type="journal article" date="2022" name="J. Appl. Microbiol.">
        <title>Bacteriophage-Antibiotic Combinations Against Multidrug-Resistant Pseudomonas aeruginosa.</title>
        <authorList>
            <person name="Holger D."/>
            <person name="Lev K.L."/>
            <person name="Kebriaei R."/>
            <person name="Morrisette T."/>
            <person name="Shah R."/>
            <person name="Alexander J."/>
            <person name="Lehman S.M."/>
            <person name="Rybak M.J."/>
        </authorList>
    </citation>
    <scope>NUCLEOTIDE SEQUENCE</scope>
</reference>
<protein>
    <submittedName>
        <fullName evidence="2">RNA ligase</fullName>
    </submittedName>
</protein>